<dbReference type="SMART" id="SM00320">
    <property type="entry name" value="WD40"/>
    <property type="match status" value="5"/>
</dbReference>
<dbReference type="Pfam" id="PF17120">
    <property type="entry name" value="zf-RING_16"/>
    <property type="match status" value="1"/>
</dbReference>
<keyword evidence="1 6" id="KW-0853">WD repeat</keyword>
<dbReference type="Proteomes" id="UP001054902">
    <property type="component" value="Unassembled WGS sequence"/>
</dbReference>
<evidence type="ECO:0000313" key="9">
    <source>
        <dbReference type="EMBL" id="GFH59797.1"/>
    </source>
</evidence>
<name>A0AAD3D9A3_9STRA</name>
<dbReference type="EMBL" id="BLLK01000069">
    <property type="protein sequence ID" value="GFH59797.1"/>
    <property type="molecule type" value="Genomic_DNA"/>
</dbReference>
<dbReference type="InterPro" id="IPR036322">
    <property type="entry name" value="WD40_repeat_dom_sf"/>
</dbReference>
<keyword evidence="10" id="KW-1185">Reference proteome</keyword>
<dbReference type="GO" id="GO:0005774">
    <property type="term" value="C:vacuolar membrane"/>
    <property type="evidence" value="ECO:0007669"/>
    <property type="project" value="TreeGrafter"/>
</dbReference>
<feature type="domain" description="WDR59/RTC1-like RING zinc finger" evidence="8">
    <location>
        <begin position="961"/>
        <end position="1013"/>
    </location>
</feature>
<keyword evidence="2" id="KW-0479">Metal-binding</keyword>
<dbReference type="PANTHER" id="PTHR46200">
    <property type="entry name" value="GATOR COMPLEX PROTEIN WDR24"/>
    <property type="match status" value="1"/>
</dbReference>
<dbReference type="GO" id="GO:0005829">
    <property type="term" value="C:cytosol"/>
    <property type="evidence" value="ECO:0007669"/>
    <property type="project" value="TreeGrafter"/>
</dbReference>
<feature type="compositionally biased region" description="Basic and acidic residues" evidence="7">
    <location>
        <begin position="422"/>
        <end position="431"/>
    </location>
</feature>
<feature type="region of interest" description="Disordered" evidence="7">
    <location>
        <begin position="389"/>
        <end position="443"/>
    </location>
</feature>
<evidence type="ECO:0000256" key="6">
    <source>
        <dbReference type="PROSITE-ProRule" id="PRU00221"/>
    </source>
</evidence>
<dbReference type="SUPFAM" id="SSF50978">
    <property type="entry name" value="WD40 repeat-like"/>
    <property type="match status" value="1"/>
</dbReference>
<dbReference type="AlphaFoldDB" id="A0AAD3D9A3"/>
<evidence type="ECO:0000259" key="8">
    <source>
        <dbReference type="Pfam" id="PF17120"/>
    </source>
</evidence>
<evidence type="ECO:0000313" key="10">
    <source>
        <dbReference type="Proteomes" id="UP001054902"/>
    </source>
</evidence>
<dbReference type="GO" id="GO:0008270">
    <property type="term" value="F:zinc ion binding"/>
    <property type="evidence" value="ECO:0007669"/>
    <property type="project" value="UniProtKB-KW"/>
</dbReference>
<evidence type="ECO:0000256" key="5">
    <source>
        <dbReference type="ARBA" id="ARBA00022833"/>
    </source>
</evidence>
<dbReference type="GO" id="GO:1904263">
    <property type="term" value="P:positive regulation of TORC1 signaling"/>
    <property type="evidence" value="ECO:0007669"/>
    <property type="project" value="TreeGrafter"/>
</dbReference>
<gene>
    <name evidence="9" type="ORF">CTEN210_16273</name>
</gene>
<sequence length="1020" mass="113402">METIDQKQEVVVASLSNDEIPISYSCVSKSPDNRLVVLCGEDTIRIVSIKPSGLKEVRTVCISQFLRAQNSIDKSLNDVFQQGNNINPNLNMNRSVNTGLIHISDVSWSICQYDMPDDNDASSTDINSDDNFISKEKVDDSFLNILSMPDDLKMADDSLIAVGGSNGVVLIWRACDLLRGLSDMTKTKQGIYQQFYGHDRFHKQDSNSAAVGYPEAVLVEHSKTVKVAFHPRKPNLLLTASLDGTAKLWERIENVDPEIDRKNQEKKWSWLGALSTKQFDNAQERNFHWRCKQVFKPNCGGIREIKWSCFSDDLFAMVAEGWLIVYFTIVPHRPACRIAAHAREATTLDWHPSKPFVIATGGVDKKVKVWNLEDELSVKSMGVENFNFSNNTNTHKSTDSHGSGSNHSMASTPSPSTSPPPRVKDSLDHSYHGKLPVSDNSSNILNRSMHTITLQNTDHWGNGSSHSEGLLRKMNSPMSKASKSTSKLSYELSIAERVEKLRWRPPKCPVSSNDRKKHLNSNSINSDHHGAMLAVSTSVIGSASAGSGKVYLFSCDRPFMPLSIVDGHKEKCCPDFIWLDTPDGEDIDMKAWDGKYYSTRRNMNASSRNYDEVNRLENTWQHILTCGRDGKCLVQNLCRGEKPISTVPPSAFALAELSPFQQGYGSLQIIAAHQNVPAGNINEYELCGFRRDEFSAKAPGIFNEKDAQIVDNNYIHDPDRNTLNELSQNLELTFSTTDSGDIRDIGVKKQNNITIAPEVVHLSRFADAYKLGVDNQCPSKASVCRYNASVARNLKFNALAHMWDTLASLLVGAGSDDLSDANPKNGFPLNALSFALLPTLRRLLMERADAGDVQTCAVICEVMEVFSSSKNSSSRAPQTLTLAIPNLDIRLVRQWYVSYIELLQQMCLFSHATNLIRICKDPEIAKLNQQSTTFHESCPSCYKPLQSGQNSCKSCRQQIGICFLCHESVKGVFVWCPGCGHGGHLACALEWFGNSQTEKLRTLCPTGCGHQCNLIHSSCH</sequence>
<dbReference type="GO" id="GO:0016239">
    <property type="term" value="P:positive regulation of macroautophagy"/>
    <property type="evidence" value="ECO:0007669"/>
    <property type="project" value="TreeGrafter"/>
</dbReference>
<dbReference type="PROSITE" id="PS50082">
    <property type="entry name" value="WD_REPEATS_2"/>
    <property type="match status" value="2"/>
</dbReference>
<keyword evidence="3" id="KW-0677">Repeat</keyword>
<feature type="repeat" description="WD" evidence="6">
    <location>
        <begin position="218"/>
        <end position="250"/>
    </location>
</feature>
<proteinExistence type="predicted"/>
<evidence type="ECO:0000256" key="4">
    <source>
        <dbReference type="ARBA" id="ARBA00022771"/>
    </source>
</evidence>
<dbReference type="PROSITE" id="PS50294">
    <property type="entry name" value="WD_REPEATS_REGION"/>
    <property type="match status" value="1"/>
</dbReference>
<evidence type="ECO:0000256" key="7">
    <source>
        <dbReference type="SAM" id="MobiDB-lite"/>
    </source>
</evidence>
<dbReference type="PANTHER" id="PTHR46200:SF1">
    <property type="entry name" value="GATOR COMPLEX PROTEIN WDR24"/>
    <property type="match status" value="1"/>
</dbReference>
<evidence type="ECO:0000256" key="2">
    <source>
        <dbReference type="ARBA" id="ARBA00022723"/>
    </source>
</evidence>
<dbReference type="Gene3D" id="2.130.10.10">
    <property type="entry name" value="YVTN repeat-like/Quinoprotein amine dehydrogenase"/>
    <property type="match status" value="1"/>
</dbReference>
<evidence type="ECO:0000256" key="1">
    <source>
        <dbReference type="ARBA" id="ARBA00022574"/>
    </source>
</evidence>
<reference evidence="9 10" key="1">
    <citation type="journal article" date="2021" name="Sci. Rep.">
        <title>The genome of the diatom Chaetoceros tenuissimus carries an ancient integrated fragment of an extant virus.</title>
        <authorList>
            <person name="Hongo Y."/>
            <person name="Kimura K."/>
            <person name="Takaki Y."/>
            <person name="Yoshida Y."/>
            <person name="Baba S."/>
            <person name="Kobayashi G."/>
            <person name="Nagasaki K."/>
            <person name="Hano T."/>
            <person name="Tomaru Y."/>
        </authorList>
    </citation>
    <scope>NUCLEOTIDE SEQUENCE [LARGE SCALE GENOMIC DNA]</scope>
    <source>
        <strain evidence="9 10">NIES-3715</strain>
    </source>
</reference>
<organism evidence="9 10">
    <name type="scientific">Chaetoceros tenuissimus</name>
    <dbReference type="NCBI Taxonomy" id="426638"/>
    <lineage>
        <taxon>Eukaryota</taxon>
        <taxon>Sar</taxon>
        <taxon>Stramenopiles</taxon>
        <taxon>Ochrophyta</taxon>
        <taxon>Bacillariophyta</taxon>
        <taxon>Coscinodiscophyceae</taxon>
        <taxon>Chaetocerotophycidae</taxon>
        <taxon>Chaetocerotales</taxon>
        <taxon>Chaetocerotaceae</taxon>
        <taxon>Chaetoceros</taxon>
    </lineage>
</organism>
<dbReference type="InterPro" id="IPR019775">
    <property type="entry name" value="WD40_repeat_CS"/>
</dbReference>
<dbReference type="CDD" id="cd16693">
    <property type="entry name" value="mRING-H2-C3H3C2_WDR24"/>
    <property type="match status" value="1"/>
</dbReference>
<feature type="repeat" description="WD" evidence="6">
    <location>
        <begin position="338"/>
        <end position="380"/>
    </location>
</feature>
<dbReference type="Pfam" id="PF00400">
    <property type="entry name" value="WD40"/>
    <property type="match status" value="2"/>
</dbReference>
<dbReference type="InterPro" id="IPR015943">
    <property type="entry name" value="WD40/YVTN_repeat-like_dom_sf"/>
</dbReference>
<keyword evidence="5" id="KW-0862">Zinc</keyword>
<comment type="caution">
    <text evidence="9">The sequence shown here is derived from an EMBL/GenBank/DDBJ whole genome shotgun (WGS) entry which is preliminary data.</text>
</comment>
<accession>A0AAD3D9A3</accession>
<protein>
    <recommendedName>
        <fullName evidence="8">WDR59/RTC1-like RING zinc finger domain-containing protein</fullName>
    </recommendedName>
</protein>
<dbReference type="InterPro" id="IPR049566">
    <property type="entry name" value="WDR59_RTC1-like_RING_Znf"/>
</dbReference>
<dbReference type="GO" id="GO:0061700">
    <property type="term" value="C:GATOR2 complex"/>
    <property type="evidence" value="ECO:0007669"/>
    <property type="project" value="TreeGrafter"/>
</dbReference>
<dbReference type="InterPro" id="IPR037590">
    <property type="entry name" value="WDR24"/>
</dbReference>
<dbReference type="PROSITE" id="PS00678">
    <property type="entry name" value="WD_REPEATS_1"/>
    <property type="match status" value="1"/>
</dbReference>
<feature type="compositionally biased region" description="Polar residues" evidence="7">
    <location>
        <begin position="389"/>
        <end position="410"/>
    </location>
</feature>
<keyword evidence="4" id="KW-0863">Zinc-finger</keyword>
<feature type="region of interest" description="Disordered" evidence="7">
    <location>
        <begin position="505"/>
        <end position="524"/>
    </location>
</feature>
<evidence type="ECO:0000256" key="3">
    <source>
        <dbReference type="ARBA" id="ARBA00022737"/>
    </source>
</evidence>
<dbReference type="InterPro" id="IPR001680">
    <property type="entry name" value="WD40_rpt"/>
</dbReference>